<evidence type="ECO:0000313" key="5">
    <source>
        <dbReference type="Proteomes" id="UP001642260"/>
    </source>
</evidence>
<evidence type="ECO:0000256" key="1">
    <source>
        <dbReference type="ARBA" id="ARBA00009856"/>
    </source>
</evidence>
<feature type="region of interest" description="Disordered" evidence="2">
    <location>
        <begin position="99"/>
        <end position="118"/>
    </location>
</feature>
<dbReference type="InterPro" id="IPR012942">
    <property type="entry name" value="SRR1-like"/>
</dbReference>
<evidence type="ECO:0000256" key="2">
    <source>
        <dbReference type="SAM" id="MobiDB-lite"/>
    </source>
</evidence>
<accession>A0ABC8IYH9</accession>
<gene>
    <name evidence="4" type="ORF">ERUC_LOCUS4412</name>
</gene>
<feature type="compositionally biased region" description="Basic residues" evidence="2">
    <location>
        <begin position="99"/>
        <end position="108"/>
    </location>
</feature>
<dbReference type="PANTHER" id="PTHR28626">
    <property type="entry name" value="SRR1-LIKE PROTEIN"/>
    <property type="match status" value="1"/>
</dbReference>
<reference evidence="4 5" key="1">
    <citation type="submission" date="2022-03" db="EMBL/GenBank/DDBJ databases">
        <authorList>
            <person name="Macdonald S."/>
            <person name="Ahmed S."/>
            <person name="Newling K."/>
        </authorList>
    </citation>
    <scope>NUCLEOTIDE SEQUENCE [LARGE SCALE GENOMIC DNA]</scope>
</reference>
<evidence type="ECO:0000259" key="3">
    <source>
        <dbReference type="Pfam" id="PF07985"/>
    </source>
</evidence>
<dbReference type="PANTHER" id="PTHR28626:SF3">
    <property type="entry name" value="SRR1-LIKE PROTEIN"/>
    <property type="match status" value="1"/>
</dbReference>
<name>A0ABC8IYH9_ERUVS</name>
<dbReference type="Proteomes" id="UP001642260">
    <property type="component" value="Unassembled WGS sequence"/>
</dbReference>
<dbReference type="InterPro" id="IPR040044">
    <property type="entry name" value="SRR1L"/>
</dbReference>
<sequence>MGYTRTHLHSLQPIVCVTYLPVSNQSPVSYQCRTRKNQTQPQSLTESTRLSSSLSISQQSFLEHPLVVSFLIVSFFMGLTVKNASSDGEWTVVLPNKRRHGRRRKPKPKVHEEEEEKPWKSDDLEIDLQRQARLKKKMEISINKIESSKFYSTFLEQVKSSKVSDQFRLVLGTETQLQMVMYGIGSIESYESPRFQLSVAILMKREFGWVGDIEVFDPVLSATESSVLESLGCTVLSVNEQARREALKPTLFFMPHCEANLYSNLLQANWRMDRLSRMALFGNSFKMYEEQVMLEEEVIRATKRIIAARRITSEFAIEIVSDDYFPAFHDSSWHFFSSGLDSELPLLVSEGS</sequence>
<dbReference type="Pfam" id="PF07985">
    <property type="entry name" value="SRR1"/>
    <property type="match status" value="1"/>
</dbReference>
<feature type="domain" description="SRR1-like" evidence="3">
    <location>
        <begin position="171"/>
        <end position="335"/>
    </location>
</feature>
<feature type="compositionally biased region" description="Basic and acidic residues" evidence="2">
    <location>
        <begin position="109"/>
        <end position="118"/>
    </location>
</feature>
<comment type="caution">
    <text evidence="4">The sequence shown here is derived from an EMBL/GenBank/DDBJ whole genome shotgun (WGS) entry which is preliminary data.</text>
</comment>
<proteinExistence type="inferred from homology"/>
<dbReference type="EMBL" id="CAKOAT010064044">
    <property type="protein sequence ID" value="CAH8306285.1"/>
    <property type="molecule type" value="Genomic_DNA"/>
</dbReference>
<evidence type="ECO:0000313" key="4">
    <source>
        <dbReference type="EMBL" id="CAH8306285.1"/>
    </source>
</evidence>
<dbReference type="AlphaFoldDB" id="A0ABC8IYH9"/>
<protein>
    <recommendedName>
        <fullName evidence="3">SRR1-like domain-containing protein</fullName>
    </recommendedName>
</protein>
<comment type="similarity">
    <text evidence="1">Belongs to the SRR1 family.</text>
</comment>
<organism evidence="4 5">
    <name type="scientific">Eruca vesicaria subsp. sativa</name>
    <name type="common">Garden rocket</name>
    <name type="synonym">Eruca sativa</name>
    <dbReference type="NCBI Taxonomy" id="29727"/>
    <lineage>
        <taxon>Eukaryota</taxon>
        <taxon>Viridiplantae</taxon>
        <taxon>Streptophyta</taxon>
        <taxon>Embryophyta</taxon>
        <taxon>Tracheophyta</taxon>
        <taxon>Spermatophyta</taxon>
        <taxon>Magnoliopsida</taxon>
        <taxon>eudicotyledons</taxon>
        <taxon>Gunneridae</taxon>
        <taxon>Pentapetalae</taxon>
        <taxon>rosids</taxon>
        <taxon>malvids</taxon>
        <taxon>Brassicales</taxon>
        <taxon>Brassicaceae</taxon>
        <taxon>Brassiceae</taxon>
        <taxon>Eruca</taxon>
    </lineage>
</organism>
<keyword evidence="5" id="KW-1185">Reference proteome</keyword>